<dbReference type="InterPro" id="IPR052542">
    <property type="entry name" value="Cholesterol_Oxidase"/>
</dbReference>
<keyword evidence="7" id="KW-1185">Reference proteome</keyword>
<evidence type="ECO:0000313" key="6">
    <source>
        <dbReference type="EMBL" id="KAK7842862.1"/>
    </source>
</evidence>
<dbReference type="Pfam" id="PF23650">
    <property type="entry name" value="DUF7148"/>
    <property type="match status" value="1"/>
</dbReference>
<dbReference type="SUPFAM" id="SSF51905">
    <property type="entry name" value="FAD/NAD(P)-binding domain"/>
    <property type="match status" value="1"/>
</dbReference>
<comment type="cofactor">
    <cofactor evidence="1">
        <name>FAD</name>
        <dbReference type="ChEBI" id="CHEBI:57692"/>
    </cofactor>
</comment>
<dbReference type="GO" id="GO:0016491">
    <property type="term" value="F:oxidoreductase activity"/>
    <property type="evidence" value="ECO:0007669"/>
    <property type="project" value="UniProtKB-KW"/>
</dbReference>
<dbReference type="EMBL" id="PKMF04000214">
    <property type="protein sequence ID" value="KAK7842862.1"/>
    <property type="molecule type" value="Genomic_DNA"/>
</dbReference>
<evidence type="ECO:0000256" key="3">
    <source>
        <dbReference type="ARBA" id="ARBA00022827"/>
    </source>
</evidence>
<sequence length="396" mass="43287">MASCAARLLFQPPRVNSHVPLSPLTVSSRSPLLITWDKDKDIINNRFLSKLSQRSLTSVAKSSPESDGIVDKIPGGARLGFITIGDGKTEVLVYIDCLVFPATADSGPVFRAIRNGPLKDQSPPGEPRIMRSLLEALKKSVEIARIQAELEGRLVDGEEDGYDAVVVGSGYGGSVTACQMSIAGIKVCLIEKGQRWEAQDFPTDSFKIMSTLRMENRDLGIRFGPKDALFQVYEQNDSLAAVACGLGGGSLVNAGVMLPTPVCARRNPKWPKEWEGDWDHCEASAVAMLRTQSIPIKFPAAKVLGEIVDEQIANLFETSVKLSMNFDLEKSMANSMTPQQIDSCLALGNCLAGQDAKLEQNVKFSMWLKTHIILAKKKAEIAEREDGVFTWMRLTI</sequence>
<name>A0AAW0KVT1_QUESU</name>
<organism evidence="6 7">
    <name type="scientific">Quercus suber</name>
    <name type="common">Cork oak</name>
    <dbReference type="NCBI Taxonomy" id="58331"/>
    <lineage>
        <taxon>Eukaryota</taxon>
        <taxon>Viridiplantae</taxon>
        <taxon>Streptophyta</taxon>
        <taxon>Embryophyta</taxon>
        <taxon>Tracheophyta</taxon>
        <taxon>Spermatophyta</taxon>
        <taxon>Magnoliopsida</taxon>
        <taxon>eudicotyledons</taxon>
        <taxon>Gunneridae</taxon>
        <taxon>Pentapetalae</taxon>
        <taxon>rosids</taxon>
        <taxon>fabids</taxon>
        <taxon>Fagales</taxon>
        <taxon>Fagaceae</taxon>
        <taxon>Quercus</taxon>
    </lineage>
</organism>
<reference evidence="6 7" key="1">
    <citation type="journal article" date="2018" name="Sci. Data">
        <title>The draft genome sequence of cork oak.</title>
        <authorList>
            <person name="Ramos A.M."/>
            <person name="Usie A."/>
            <person name="Barbosa P."/>
            <person name="Barros P.M."/>
            <person name="Capote T."/>
            <person name="Chaves I."/>
            <person name="Simoes F."/>
            <person name="Abreu I."/>
            <person name="Carrasquinho I."/>
            <person name="Faro C."/>
            <person name="Guimaraes J.B."/>
            <person name="Mendonca D."/>
            <person name="Nobrega F."/>
            <person name="Rodrigues L."/>
            <person name="Saibo N.J.M."/>
            <person name="Varela M.C."/>
            <person name="Egas C."/>
            <person name="Matos J."/>
            <person name="Miguel C.M."/>
            <person name="Oliveira M.M."/>
            <person name="Ricardo C.P."/>
            <person name="Goncalves S."/>
        </authorList>
    </citation>
    <scope>NUCLEOTIDE SEQUENCE [LARGE SCALE GENOMIC DNA]</scope>
    <source>
        <strain evidence="7">cv. HL8</strain>
    </source>
</reference>
<keyword evidence="4" id="KW-0560">Oxidoreductase</keyword>
<comment type="caution">
    <text evidence="6">The sequence shown here is derived from an EMBL/GenBank/DDBJ whole genome shotgun (WGS) entry which is preliminary data.</text>
</comment>
<evidence type="ECO:0000256" key="4">
    <source>
        <dbReference type="ARBA" id="ARBA00023002"/>
    </source>
</evidence>
<dbReference type="Proteomes" id="UP000237347">
    <property type="component" value="Unassembled WGS sequence"/>
</dbReference>
<dbReference type="PANTHER" id="PTHR47470:SF1">
    <property type="entry name" value="FAD-DEPENDENT OXIDOREDUCTASE 2 FAD BINDING DOMAIN-CONTAINING PROTEIN"/>
    <property type="match status" value="1"/>
</dbReference>
<proteinExistence type="predicted"/>
<protein>
    <submittedName>
        <fullName evidence="6">Cholesterol oxidase</fullName>
    </submittedName>
</protein>
<evidence type="ECO:0000313" key="7">
    <source>
        <dbReference type="Proteomes" id="UP000237347"/>
    </source>
</evidence>
<evidence type="ECO:0000256" key="2">
    <source>
        <dbReference type="ARBA" id="ARBA00022630"/>
    </source>
</evidence>
<gene>
    <name evidence="6" type="primary">choD</name>
    <name evidence="6" type="ORF">CFP56_013314</name>
</gene>
<dbReference type="InterPro" id="IPR036188">
    <property type="entry name" value="FAD/NAD-bd_sf"/>
</dbReference>
<feature type="domain" description="DUF7148" evidence="5">
    <location>
        <begin position="69"/>
        <end position="145"/>
    </location>
</feature>
<evidence type="ECO:0000256" key="1">
    <source>
        <dbReference type="ARBA" id="ARBA00001974"/>
    </source>
</evidence>
<dbReference type="InterPro" id="IPR055572">
    <property type="entry name" value="DUF7148"/>
</dbReference>
<dbReference type="PANTHER" id="PTHR47470">
    <property type="entry name" value="CHOLESTEROL OXIDASE"/>
    <property type="match status" value="1"/>
</dbReference>
<evidence type="ECO:0000259" key="5">
    <source>
        <dbReference type="Pfam" id="PF23650"/>
    </source>
</evidence>
<dbReference type="Gene3D" id="3.50.50.60">
    <property type="entry name" value="FAD/NAD(P)-binding domain"/>
    <property type="match status" value="1"/>
</dbReference>
<keyword evidence="3" id="KW-0274">FAD</keyword>
<keyword evidence="2" id="KW-0285">Flavoprotein</keyword>
<accession>A0AAW0KVT1</accession>
<dbReference type="AlphaFoldDB" id="A0AAW0KVT1"/>